<dbReference type="OrthoDB" id="9813910at2"/>
<sequence length="193" mass="21790">MTRNLLFSLVFIFAGLGLASGQELDTLNIKSSMISTEDAFKLDLYDPLAPARSAFYSAILPGLGQAYNGSYWKIPLVYAGIGTSMYLVIFNDNQYDRYRDAFKRRLAGFDDDEFQGILENDGLINAQKQFRQNKEFAILATVAFYLLNIVDANVDAHLRQFDVSRDLSLSPNFEPNFLSGNIDYGLTLNFKFN</sequence>
<dbReference type="EMBL" id="FNCW01000008">
    <property type="protein sequence ID" value="SDG83452.1"/>
    <property type="molecule type" value="Genomic_DNA"/>
</dbReference>
<accession>A0A1G7XGW4</accession>
<feature type="domain" description="DUF5683" evidence="1">
    <location>
        <begin position="47"/>
        <end position="192"/>
    </location>
</feature>
<dbReference type="Pfam" id="PF18935">
    <property type="entry name" value="DUF5683"/>
    <property type="match status" value="1"/>
</dbReference>
<organism evidence="2 3">
    <name type="scientific">Psychroflexus sediminis</name>
    <dbReference type="NCBI Taxonomy" id="470826"/>
    <lineage>
        <taxon>Bacteria</taxon>
        <taxon>Pseudomonadati</taxon>
        <taxon>Bacteroidota</taxon>
        <taxon>Flavobacteriia</taxon>
        <taxon>Flavobacteriales</taxon>
        <taxon>Flavobacteriaceae</taxon>
        <taxon>Psychroflexus</taxon>
    </lineage>
</organism>
<gene>
    <name evidence="2" type="ORF">SAMN04488027_108107</name>
</gene>
<dbReference type="Proteomes" id="UP000199296">
    <property type="component" value="Unassembled WGS sequence"/>
</dbReference>
<dbReference type="InterPro" id="IPR043738">
    <property type="entry name" value="DUF5683"/>
</dbReference>
<reference evidence="2 3" key="1">
    <citation type="submission" date="2016-10" db="EMBL/GenBank/DDBJ databases">
        <authorList>
            <person name="de Groot N.N."/>
        </authorList>
    </citation>
    <scope>NUCLEOTIDE SEQUENCE [LARGE SCALE GENOMIC DNA]</scope>
    <source>
        <strain evidence="2 3">DSM 19803</strain>
    </source>
</reference>
<evidence type="ECO:0000313" key="3">
    <source>
        <dbReference type="Proteomes" id="UP000199296"/>
    </source>
</evidence>
<evidence type="ECO:0000313" key="2">
    <source>
        <dbReference type="EMBL" id="SDG83452.1"/>
    </source>
</evidence>
<proteinExistence type="predicted"/>
<evidence type="ECO:0000259" key="1">
    <source>
        <dbReference type="Pfam" id="PF18935"/>
    </source>
</evidence>
<keyword evidence="3" id="KW-1185">Reference proteome</keyword>
<name>A0A1G7XGW4_9FLAO</name>
<dbReference type="AlphaFoldDB" id="A0A1G7XGW4"/>
<dbReference type="RefSeq" id="WP_093368182.1">
    <property type="nucleotide sequence ID" value="NZ_FNCW01000008.1"/>
</dbReference>
<dbReference type="STRING" id="470826.SAMN04488027_108107"/>
<protein>
    <recommendedName>
        <fullName evidence="1">DUF5683 domain-containing protein</fullName>
    </recommendedName>
</protein>